<keyword evidence="1" id="KW-1015">Disulfide bond</keyword>
<dbReference type="InterPro" id="IPR051218">
    <property type="entry name" value="Sec_MonoDiacylglyc_Lipase"/>
</dbReference>
<evidence type="ECO:0000256" key="1">
    <source>
        <dbReference type="ARBA" id="ARBA00023157"/>
    </source>
</evidence>
<evidence type="ECO:0000256" key="2">
    <source>
        <dbReference type="ARBA" id="ARBA00043996"/>
    </source>
</evidence>
<evidence type="ECO:0000313" key="7">
    <source>
        <dbReference type="EMBL" id="EDR13882.1"/>
    </source>
</evidence>
<dbReference type="RefSeq" id="XP_001874441.1">
    <property type="nucleotide sequence ID" value="XM_001874406.1"/>
</dbReference>
<dbReference type="AlphaFoldDB" id="B0CTA4"/>
<feature type="chain" id="PRO_5002748682" evidence="5">
    <location>
        <begin position="19"/>
        <end position="337"/>
    </location>
</feature>
<dbReference type="InParanoid" id="B0CTA4"/>
<feature type="signal peptide" evidence="5">
    <location>
        <begin position="1"/>
        <end position="18"/>
    </location>
</feature>
<dbReference type="OrthoDB" id="426718at2759"/>
<dbReference type="EMBL" id="DS547092">
    <property type="protein sequence ID" value="EDR13882.1"/>
    <property type="molecule type" value="Genomic_DNA"/>
</dbReference>
<dbReference type="SUPFAM" id="SSF53474">
    <property type="entry name" value="alpha/beta-Hydrolases"/>
    <property type="match status" value="1"/>
</dbReference>
<organism evidence="8">
    <name type="scientific">Laccaria bicolor (strain S238N-H82 / ATCC MYA-4686)</name>
    <name type="common">Bicoloured deceiver</name>
    <name type="synonym">Laccaria laccata var. bicolor</name>
    <dbReference type="NCBI Taxonomy" id="486041"/>
    <lineage>
        <taxon>Eukaryota</taxon>
        <taxon>Fungi</taxon>
        <taxon>Dikarya</taxon>
        <taxon>Basidiomycota</taxon>
        <taxon>Agaricomycotina</taxon>
        <taxon>Agaricomycetes</taxon>
        <taxon>Agaricomycetidae</taxon>
        <taxon>Agaricales</taxon>
        <taxon>Agaricineae</taxon>
        <taxon>Hydnangiaceae</taxon>
        <taxon>Laccaria</taxon>
    </lineage>
</organism>
<dbReference type="GO" id="GO:0006629">
    <property type="term" value="P:lipid metabolic process"/>
    <property type="evidence" value="ECO:0007669"/>
    <property type="project" value="InterPro"/>
</dbReference>
<dbReference type="KEGG" id="lbc:LACBIDRAFT_291967"/>
<dbReference type="PANTHER" id="PTHR45856">
    <property type="entry name" value="ALPHA/BETA-HYDROLASES SUPERFAMILY PROTEIN"/>
    <property type="match status" value="1"/>
</dbReference>
<evidence type="ECO:0000256" key="5">
    <source>
        <dbReference type="SAM" id="SignalP"/>
    </source>
</evidence>
<dbReference type="PANTHER" id="PTHR45856:SF25">
    <property type="entry name" value="FUNGAL LIPASE-LIKE DOMAIN-CONTAINING PROTEIN"/>
    <property type="match status" value="1"/>
</dbReference>
<gene>
    <name evidence="7" type="ORF">LACBIDRAFT_291967</name>
</gene>
<protein>
    <submittedName>
        <fullName evidence="7">Predicted protein</fullName>
    </submittedName>
</protein>
<proteinExistence type="inferred from homology"/>
<evidence type="ECO:0000313" key="8">
    <source>
        <dbReference type="Proteomes" id="UP000001194"/>
    </source>
</evidence>
<keyword evidence="8" id="KW-1185">Reference proteome</keyword>
<evidence type="ECO:0000256" key="4">
    <source>
        <dbReference type="ARBA" id="ARBA00048461"/>
    </source>
</evidence>
<dbReference type="InterPro" id="IPR002921">
    <property type="entry name" value="Fungal_lipase-type"/>
</dbReference>
<dbReference type="GeneID" id="6070239"/>
<comment type="similarity">
    <text evidence="2">Belongs to the AB hydrolase superfamily. Lipase family. Class 3 subfamily.</text>
</comment>
<keyword evidence="5" id="KW-0732">Signal</keyword>
<dbReference type="Proteomes" id="UP000001194">
    <property type="component" value="Unassembled WGS sequence"/>
</dbReference>
<comment type="catalytic activity">
    <reaction evidence="4">
        <text>a monoacylglycerol + H2O = glycerol + a fatty acid + H(+)</text>
        <dbReference type="Rhea" id="RHEA:15245"/>
        <dbReference type="ChEBI" id="CHEBI:15377"/>
        <dbReference type="ChEBI" id="CHEBI:15378"/>
        <dbReference type="ChEBI" id="CHEBI:17408"/>
        <dbReference type="ChEBI" id="CHEBI:17754"/>
        <dbReference type="ChEBI" id="CHEBI:28868"/>
    </reaction>
</comment>
<dbReference type="Gene3D" id="3.40.50.1820">
    <property type="entry name" value="alpha/beta hydrolase"/>
    <property type="match status" value="1"/>
</dbReference>
<evidence type="ECO:0000256" key="3">
    <source>
        <dbReference type="ARBA" id="ARBA00047591"/>
    </source>
</evidence>
<dbReference type="CDD" id="cd00519">
    <property type="entry name" value="Lipase_3"/>
    <property type="match status" value="1"/>
</dbReference>
<accession>B0CTA4</accession>
<feature type="domain" description="Fungal lipase-type" evidence="6">
    <location>
        <begin position="102"/>
        <end position="236"/>
    </location>
</feature>
<comment type="catalytic activity">
    <reaction evidence="3">
        <text>a diacylglycerol + H2O = a monoacylglycerol + a fatty acid + H(+)</text>
        <dbReference type="Rhea" id="RHEA:32731"/>
        <dbReference type="ChEBI" id="CHEBI:15377"/>
        <dbReference type="ChEBI" id="CHEBI:15378"/>
        <dbReference type="ChEBI" id="CHEBI:17408"/>
        <dbReference type="ChEBI" id="CHEBI:18035"/>
        <dbReference type="ChEBI" id="CHEBI:28868"/>
    </reaction>
</comment>
<dbReference type="InterPro" id="IPR029058">
    <property type="entry name" value="AB_hydrolase_fold"/>
</dbReference>
<name>B0CTA4_LACBS</name>
<dbReference type="Pfam" id="PF01764">
    <property type="entry name" value="Lipase_3"/>
    <property type="match status" value="1"/>
</dbReference>
<sequence>MTFCTTFFLFGLLGLTIATVIPRADPITALSASQVAAFKPFSYYAAKAYCQPAAVLNKSCGINCDANTAFQPMAAGGDGSAIQFWYVGIDPSLKTVIVGHQGTDPNKIVPLLTDGGFFLDHLNQTLFPGLNSSIEVHNKFADEHAKTANQILSATRAALQKSNLTQVTLVGHSLGAALALLDSVFLPQFLPGIQFKTFGYGLPRVGNQAFADYVDANVQLSHVNNRQDFVPVIPLRTLGFVQPQGEKHIQDNLTWLDCPGNDNPDSRCSAGDVSSVSTGNLSNHDGPYDGVEMGGATCKNVTGTAGIATAAASTIHAGCGALFLLATAFSLLPLQLL</sequence>
<dbReference type="HOGENOM" id="CLU_032957_9_1_1"/>
<evidence type="ECO:0000259" key="6">
    <source>
        <dbReference type="Pfam" id="PF01764"/>
    </source>
</evidence>
<reference evidence="7 8" key="1">
    <citation type="journal article" date="2008" name="Nature">
        <title>The genome of Laccaria bicolor provides insights into mycorrhizal symbiosis.</title>
        <authorList>
            <person name="Martin F."/>
            <person name="Aerts A."/>
            <person name="Ahren D."/>
            <person name="Brun A."/>
            <person name="Danchin E.G.J."/>
            <person name="Duchaussoy F."/>
            <person name="Gibon J."/>
            <person name="Kohler A."/>
            <person name="Lindquist E."/>
            <person name="Pereda V."/>
            <person name="Salamov A."/>
            <person name="Shapiro H.J."/>
            <person name="Wuyts J."/>
            <person name="Blaudez D."/>
            <person name="Buee M."/>
            <person name="Brokstein P."/>
            <person name="Canbaeck B."/>
            <person name="Cohen D."/>
            <person name="Courty P.E."/>
            <person name="Coutinho P.M."/>
            <person name="Delaruelle C."/>
            <person name="Detter J.C."/>
            <person name="Deveau A."/>
            <person name="DiFazio S."/>
            <person name="Duplessis S."/>
            <person name="Fraissinet-Tachet L."/>
            <person name="Lucic E."/>
            <person name="Frey-Klett P."/>
            <person name="Fourrey C."/>
            <person name="Feussner I."/>
            <person name="Gay G."/>
            <person name="Grimwood J."/>
            <person name="Hoegger P.J."/>
            <person name="Jain P."/>
            <person name="Kilaru S."/>
            <person name="Labbe J."/>
            <person name="Lin Y.C."/>
            <person name="Legue V."/>
            <person name="Le Tacon F."/>
            <person name="Marmeisse R."/>
            <person name="Melayah D."/>
            <person name="Montanini B."/>
            <person name="Muratet M."/>
            <person name="Nehls U."/>
            <person name="Niculita-Hirzel H."/>
            <person name="Oudot-Le Secq M.P."/>
            <person name="Peter M."/>
            <person name="Quesneville H."/>
            <person name="Rajashekar B."/>
            <person name="Reich M."/>
            <person name="Rouhier N."/>
            <person name="Schmutz J."/>
            <person name="Yin T."/>
            <person name="Chalot M."/>
            <person name="Henrissat B."/>
            <person name="Kuees U."/>
            <person name="Lucas S."/>
            <person name="Van de Peer Y."/>
            <person name="Podila G.K."/>
            <person name="Polle A."/>
            <person name="Pukkila P.J."/>
            <person name="Richardson P.M."/>
            <person name="Rouze P."/>
            <person name="Sanders I.R."/>
            <person name="Stajich J.E."/>
            <person name="Tunlid A."/>
            <person name="Tuskan G."/>
            <person name="Grigoriev I.V."/>
        </authorList>
    </citation>
    <scope>NUCLEOTIDE SEQUENCE [LARGE SCALE GENOMIC DNA]</scope>
    <source>
        <strain evidence="8">S238N-H82 / ATCC MYA-4686</strain>
    </source>
</reference>